<keyword evidence="2" id="KW-1133">Transmembrane helix</keyword>
<reference evidence="3 4" key="1">
    <citation type="journal article" date="2011" name="Science">
        <title>The ecoresponsive genome of Daphnia pulex.</title>
        <authorList>
            <person name="Colbourne J.K."/>
            <person name="Pfrender M.E."/>
            <person name="Gilbert D."/>
            <person name="Thomas W.K."/>
            <person name="Tucker A."/>
            <person name="Oakley T.H."/>
            <person name="Tokishita S."/>
            <person name="Aerts A."/>
            <person name="Arnold G.J."/>
            <person name="Basu M.K."/>
            <person name="Bauer D.J."/>
            <person name="Caceres C.E."/>
            <person name="Carmel L."/>
            <person name="Casola C."/>
            <person name="Choi J.H."/>
            <person name="Detter J.C."/>
            <person name="Dong Q."/>
            <person name="Dusheyko S."/>
            <person name="Eads B.D."/>
            <person name="Frohlich T."/>
            <person name="Geiler-Samerotte K.A."/>
            <person name="Gerlach D."/>
            <person name="Hatcher P."/>
            <person name="Jogdeo S."/>
            <person name="Krijgsveld J."/>
            <person name="Kriventseva E.V."/>
            <person name="Kultz D."/>
            <person name="Laforsch C."/>
            <person name="Lindquist E."/>
            <person name="Lopez J."/>
            <person name="Manak J.R."/>
            <person name="Muller J."/>
            <person name="Pangilinan J."/>
            <person name="Patwardhan R.P."/>
            <person name="Pitluck S."/>
            <person name="Pritham E.J."/>
            <person name="Rechtsteiner A."/>
            <person name="Rho M."/>
            <person name="Rogozin I.B."/>
            <person name="Sakarya O."/>
            <person name="Salamov A."/>
            <person name="Schaack S."/>
            <person name="Shapiro H."/>
            <person name="Shiga Y."/>
            <person name="Skalitzky C."/>
            <person name="Smith Z."/>
            <person name="Souvorov A."/>
            <person name="Sung W."/>
            <person name="Tang Z."/>
            <person name="Tsuchiya D."/>
            <person name="Tu H."/>
            <person name="Vos H."/>
            <person name="Wang M."/>
            <person name="Wolf Y.I."/>
            <person name="Yamagata H."/>
            <person name="Yamada T."/>
            <person name="Ye Y."/>
            <person name="Shaw J.R."/>
            <person name="Andrews J."/>
            <person name="Crease T.J."/>
            <person name="Tang H."/>
            <person name="Lucas S.M."/>
            <person name="Robertson H.M."/>
            <person name="Bork P."/>
            <person name="Koonin E.V."/>
            <person name="Zdobnov E.M."/>
            <person name="Grigoriev I.V."/>
            <person name="Lynch M."/>
            <person name="Boore J.L."/>
        </authorList>
    </citation>
    <scope>NUCLEOTIDE SEQUENCE [LARGE SCALE GENOMIC DNA]</scope>
</reference>
<protein>
    <submittedName>
        <fullName evidence="3">Uncharacterized protein</fullName>
    </submittedName>
</protein>
<dbReference type="KEGG" id="dpx:DAPPUDRAFT_280205"/>
<dbReference type="InParanoid" id="E9I7T6"/>
<accession>E9I7T6</accession>
<feature type="transmembrane region" description="Helical" evidence="2">
    <location>
        <begin position="39"/>
        <end position="60"/>
    </location>
</feature>
<dbReference type="Proteomes" id="UP000000305">
    <property type="component" value="Unassembled WGS sequence"/>
</dbReference>
<evidence type="ECO:0000256" key="2">
    <source>
        <dbReference type="SAM" id="Phobius"/>
    </source>
</evidence>
<organism evidence="3 4">
    <name type="scientific">Daphnia pulex</name>
    <name type="common">Water flea</name>
    <dbReference type="NCBI Taxonomy" id="6669"/>
    <lineage>
        <taxon>Eukaryota</taxon>
        <taxon>Metazoa</taxon>
        <taxon>Ecdysozoa</taxon>
        <taxon>Arthropoda</taxon>
        <taxon>Crustacea</taxon>
        <taxon>Branchiopoda</taxon>
        <taxon>Diplostraca</taxon>
        <taxon>Cladocera</taxon>
        <taxon>Anomopoda</taxon>
        <taxon>Daphniidae</taxon>
        <taxon>Daphnia</taxon>
    </lineage>
</organism>
<gene>
    <name evidence="3" type="ORF">DAPPUDRAFT_280205</name>
</gene>
<evidence type="ECO:0000256" key="1">
    <source>
        <dbReference type="SAM" id="MobiDB-lite"/>
    </source>
</evidence>
<evidence type="ECO:0000313" key="3">
    <source>
        <dbReference type="EMBL" id="EFX59944.1"/>
    </source>
</evidence>
<feature type="non-terminal residue" evidence="3">
    <location>
        <position position="199"/>
    </location>
</feature>
<name>E9I7T6_DAPPU</name>
<proteinExistence type="predicted"/>
<dbReference type="EMBL" id="GL737482">
    <property type="protein sequence ID" value="EFX59944.1"/>
    <property type="molecule type" value="Genomic_DNA"/>
</dbReference>
<keyword evidence="2" id="KW-0472">Membrane</keyword>
<sequence length="199" mass="20453">MSTEPSSSDAAPTGVSSSTTPTIALLPRERAARAMLGRGLAACVVVAVVVPALALLSVALEAPAPPSAPHVQAPAVASAPSVDVTPIERDIAALQEAWRSERLRAVHAERGDRLRVLGRLIAKARDARRAAGQAGPDLRGPFPLTELGDVDVLGLGPDRWLLGRDGVVFAPAGVVAPPALATTGRDEEPLELAANNVTL</sequence>
<dbReference type="HOGENOM" id="CLU_1375250_0_0_1"/>
<dbReference type="AlphaFoldDB" id="E9I7T6"/>
<keyword evidence="4" id="KW-1185">Reference proteome</keyword>
<keyword evidence="2" id="KW-0812">Transmembrane</keyword>
<evidence type="ECO:0000313" key="4">
    <source>
        <dbReference type="Proteomes" id="UP000000305"/>
    </source>
</evidence>
<feature type="region of interest" description="Disordered" evidence="1">
    <location>
        <begin position="1"/>
        <end position="22"/>
    </location>
</feature>